<feature type="transmembrane region" description="Helical" evidence="6">
    <location>
        <begin position="718"/>
        <end position="746"/>
    </location>
</feature>
<dbReference type="GO" id="GO:0005886">
    <property type="term" value="C:plasma membrane"/>
    <property type="evidence" value="ECO:0007669"/>
    <property type="project" value="UniProtKB-SubCell"/>
</dbReference>
<keyword evidence="10" id="KW-1185">Reference proteome</keyword>
<sequence length="799" mass="89391">MIGSYLKTSRRSLVRNKLFSFINIIGLAISMSVGLLVIAFLTDLVSYDHFHVKKDRIYRVVTKNEADGQPSMDFASMSLKAGKKIKESFTGFEDITLLRPGFSADARVSKETVLPVSAWWADDSFFRVFTFPMLEGDSSTALREPYSLVLTEKTAKKLFGESDALGRTVQFDTLNYTVTGIIKDIPNLSHLRFEALVSFASVENEKWLVTGEKESWDHIYSNYAYFTMPENGSTKALQTNLDRLSASENKGLQNRKISLSIQPISTITLGKHYSNEIGHSFSVAVAWILAGLAFVVILSACFNYTNLSIARSLRRSKEVGIRKIVGALRGHVLGQFVTESVIIALLALVFSFPLFLVLRKQFMSLDQFPENLVALELSPRIVLYFIMLAVVTGISAGFLPAIFFSRMKAIQVLKDASGLKVFRQVNLRKVLILVQYTFSLMFITATLIGYHQYKGFLAFDLGFNTENILNIKMQGNKSELLKKELAEIPEVGMIARSNMITSLGSLYGTSMKYKDPGDSARLYQNAVDANYLPMHRHKFLAGGNFTTKPVKGNETQIIVNEQVLKRFNIADRNPQKALGEVLQMDDRKLTIVGVLKDFHYGTVEKEIEPTAFRYYDDESTGGYLNVAVKSADWSETRTRIEHAWRKIDKVHPLDAKFYTEQIELAYSQFLVMIKVIGFITFLAICIASMGLFGMVVFTTETRLREISIRKVLGASEGGLVFLLSKGFLFLLVIATLLALPATYLFFDKIVLTNFAYHAPISLSVMLAGVLVVLFIAFVMIGSQTVIAARGNPAKVLKSE</sequence>
<feature type="transmembrane region" description="Helical" evidence="6">
    <location>
        <begin position="332"/>
        <end position="358"/>
    </location>
</feature>
<accession>A0A5R9KCG4</accession>
<dbReference type="EMBL" id="VCEI01000025">
    <property type="protein sequence ID" value="TLU92474.1"/>
    <property type="molecule type" value="Genomic_DNA"/>
</dbReference>
<dbReference type="OrthoDB" id="5933722at2"/>
<dbReference type="AlphaFoldDB" id="A0A5R9KCG4"/>
<dbReference type="PANTHER" id="PTHR30572">
    <property type="entry name" value="MEMBRANE COMPONENT OF TRANSPORTER-RELATED"/>
    <property type="match status" value="1"/>
</dbReference>
<feature type="transmembrane region" description="Helical" evidence="6">
    <location>
        <begin position="669"/>
        <end position="697"/>
    </location>
</feature>
<evidence type="ECO:0000256" key="3">
    <source>
        <dbReference type="ARBA" id="ARBA00022692"/>
    </source>
</evidence>
<dbReference type="Proteomes" id="UP000309788">
    <property type="component" value="Unassembled WGS sequence"/>
</dbReference>
<dbReference type="PANTHER" id="PTHR30572:SF18">
    <property type="entry name" value="ABC-TYPE MACROLIDE FAMILY EXPORT SYSTEM PERMEASE COMPONENT 2"/>
    <property type="match status" value="1"/>
</dbReference>
<feature type="domain" description="MacB-like periplasmic core" evidence="8">
    <location>
        <begin position="20"/>
        <end position="239"/>
    </location>
</feature>
<feature type="transmembrane region" description="Helical" evidence="6">
    <location>
        <begin position="430"/>
        <end position="450"/>
    </location>
</feature>
<feature type="domain" description="ABC3 transporter permease C-terminal" evidence="7">
    <location>
        <begin position="292"/>
        <end position="407"/>
    </location>
</feature>
<evidence type="ECO:0000256" key="5">
    <source>
        <dbReference type="ARBA" id="ARBA00023136"/>
    </source>
</evidence>
<comment type="caution">
    <text evidence="9">The sequence shown here is derived from an EMBL/GenBank/DDBJ whole genome shotgun (WGS) entry which is preliminary data.</text>
</comment>
<name>A0A5R9KCG4_9BACT</name>
<feature type="transmembrane region" description="Helical" evidence="6">
    <location>
        <begin position="758"/>
        <end position="780"/>
    </location>
</feature>
<evidence type="ECO:0000256" key="2">
    <source>
        <dbReference type="ARBA" id="ARBA00022475"/>
    </source>
</evidence>
<organism evidence="9 10">
    <name type="scientific">Dyadobacter sediminis</name>
    <dbReference type="NCBI Taxonomy" id="1493691"/>
    <lineage>
        <taxon>Bacteria</taxon>
        <taxon>Pseudomonadati</taxon>
        <taxon>Bacteroidota</taxon>
        <taxon>Cytophagia</taxon>
        <taxon>Cytophagales</taxon>
        <taxon>Spirosomataceae</taxon>
        <taxon>Dyadobacter</taxon>
    </lineage>
</organism>
<keyword evidence="4 6" id="KW-1133">Transmembrane helix</keyword>
<evidence type="ECO:0000256" key="4">
    <source>
        <dbReference type="ARBA" id="ARBA00022989"/>
    </source>
</evidence>
<feature type="transmembrane region" description="Helical" evidence="6">
    <location>
        <begin position="21"/>
        <end position="41"/>
    </location>
</feature>
<feature type="domain" description="MacB-like periplasmic core" evidence="8">
    <location>
        <begin position="466"/>
        <end position="599"/>
    </location>
</feature>
<evidence type="ECO:0000313" key="10">
    <source>
        <dbReference type="Proteomes" id="UP000309788"/>
    </source>
</evidence>
<feature type="domain" description="ABC3 transporter permease C-terminal" evidence="7">
    <location>
        <begin position="678"/>
        <end position="789"/>
    </location>
</feature>
<evidence type="ECO:0000259" key="8">
    <source>
        <dbReference type="Pfam" id="PF12704"/>
    </source>
</evidence>
<evidence type="ECO:0000259" key="7">
    <source>
        <dbReference type="Pfam" id="PF02687"/>
    </source>
</evidence>
<protein>
    <submittedName>
        <fullName evidence="9">FtsX-like permease family protein</fullName>
    </submittedName>
</protein>
<reference evidence="9 10" key="1">
    <citation type="submission" date="2019-05" db="EMBL/GenBank/DDBJ databases">
        <authorList>
            <person name="Qu J.-H."/>
        </authorList>
    </citation>
    <scope>NUCLEOTIDE SEQUENCE [LARGE SCALE GENOMIC DNA]</scope>
    <source>
        <strain evidence="9 10">Z12</strain>
    </source>
</reference>
<evidence type="ECO:0000313" key="9">
    <source>
        <dbReference type="EMBL" id="TLU92474.1"/>
    </source>
</evidence>
<dbReference type="Pfam" id="PF12704">
    <property type="entry name" value="MacB_PCD"/>
    <property type="match status" value="2"/>
</dbReference>
<evidence type="ECO:0000256" key="1">
    <source>
        <dbReference type="ARBA" id="ARBA00004651"/>
    </source>
</evidence>
<keyword evidence="5 6" id="KW-0472">Membrane</keyword>
<dbReference type="InterPro" id="IPR050250">
    <property type="entry name" value="Macrolide_Exporter_MacB"/>
</dbReference>
<feature type="transmembrane region" description="Helical" evidence="6">
    <location>
        <begin position="381"/>
        <end position="404"/>
    </location>
</feature>
<dbReference type="InterPro" id="IPR003838">
    <property type="entry name" value="ABC3_permease_C"/>
</dbReference>
<comment type="subcellular location">
    <subcellularLocation>
        <location evidence="1">Cell membrane</location>
        <topology evidence="1">Multi-pass membrane protein</topology>
    </subcellularLocation>
</comment>
<evidence type="ECO:0000256" key="6">
    <source>
        <dbReference type="SAM" id="Phobius"/>
    </source>
</evidence>
<keyword evidence="2" id="KW-1003">Cell membrane</keyword>
<feature type="transmembrane region" description="Helical" evidence="6">
    <location>
        <begin position="284"/>
        <end position="305"/>
    </location>
</feature>
<dbReference type="GO" id="GO:0022857">
    <property type="term" value="F:transmembrane transporter activity"/>
    <property type="evidence" value="ECO:0007669"/>
    <property type="project" value="TreeGrafter"/>
</dbReference>
<keyword evidence="3 6" id="KW-0812">Transmembrane</keyword>
<dbReference type="InterPro" id="IPR025857">
    <property type="entry name" value="MacB_PCD"/>
</dbReference>
<dbReference type="Pfam" id="PF02687">
    <property type="entry name" value="FtsX"/>
    <property type="match status" value="2"/>
</dbReference>
<gene>
    <name evidence="9" type="ORF">FEM55_14795</name>
</gene>
<proteinExistence type="predicted"/>